<dbReference type="CDD" id="cd06850">
    <property type="entry name" value="biotinyl_domain"/>
    <property type="match status" value="1"/>
</dbReference>
<dbReference type="InterPro" id="IPR001249">
    <property type="entry name" value="AcCoA_biotinCC"/>
</dbReference>
<dbReference type="GO" id="GO:0009317">
    <property type="term" value="C:acetyl-CoA carboxylase complex"/>
    <property type="evidence" value="ECO:0007669"/>
    <property type="project" value="InterPro"/>
</dbReference>
<dbReference type="UniPathway" id="UPA00094"/>
<dbReference type="PRINTS" id="PR01071">
    <property type="entry name" value="ACOABIOTINCC"/>
</dbReference>
<evidence type="ECO:0000256" key="9">
    <source>
        <dbReference type="SAM" id="MobiDB-lite"/>
    </source>
</evidence>
<evidence type="ECO:0000256" key="7">
    <source>
        <dbReference type="ARBA" id="ARBA00023267"/>
    </source>
</evidence>
<evidence type="ECO:0000256" key="4">
    <source>
        <dbReference type="ARBA" id="ARBA00022832"/>
    </source>
</evidence>
<dbReference type="SUPFAM" id="SSF51230">
    <property type="entry name" value="Single hybrid motif"/>
    <property type="match status" value="1"/>
</dbReference>
<keyword evidence="3 8" id="KW-0444">Lipid biosynthesis</keyword>
<dbReference type="InterPro" id="IPR001882">
    <property type="entry name" value="Biotin_BS"/>
</dbReference>
<feature type="region of interest" description="Disordered" evidence="9">
    <location>
        <begin position="36"/>
        <end position="55"/>
    </location>
</feature>
<gene>
    <name evidence="11" type="ORF">IV88_GL001741</name>
</gene>
<keyword evidence="6 8" id="KW-0275">Fatty acid biosynthesis</keyword>
<name>A0A0R2NNS6_9LACO</name>
<proteinExistence type="predicted"/>
<dbReference type="Gene3D" id="2.40.50.100">
    <property type="match status" value="1"/>
</dbReference>
<dbReference type="PATRIC" id="fig|480391.4.peg.1787"/>
<accession>A0A0R2NNS6</accession>
<evidence type="ECO:0000256" key="2">
    <source>
        <dbReference type="ARBA" id="ARBA00017562"/>
    </source>
</evidence>
<dbReference type="InterPro" id="IPR011053">
    <property type="entry name" value="Single_hybrid_motif"/>
</dbReference>
<dbReference type="PROSITE" id="PS50968">
    <property type="entry name" value="BIOTINYL_LIPOYL"/>
    <property type="match status" value="1"/>
</dbReference>
<dbReference type="PANTHER" id="PTHR45266:SF3">
    <property type="entry name" value="OXALOACETATE DECARBOXYLASE ALPHA CHAIN"/>
    <property type="match status" value="1"/>
</dbReference>
<protein>
    <recommendedName>
        <fullName evidence="2 8">Biotin carboxyl carrier protein of acetyl-CoA carboxylase</fullName>
    </recommendedName>
</protein>
<evidence type="ECO:0000256" key="5">
    <source>
        <dbReference type="ARBA" id="ARBA00023098"/>
    </source>
</evidence>
<keyword evidence="7 8" id="KW-0092">Biotin</keyword>
<feature type="domain" description="Lipoyl-binding" evidence="10">
    <location>
        <begin position="67"/>
        <end position="143"/>
    </location>
</feature>
<comment type="caution">
    <text evidence="11">The sequence shown here is derived from an EMBL/GenBank/DDBJ whole genome shotgun (WGS) entry which is preliminary data.</text>
</comment>
<evidence type="ECO:0000256" key="3">
    <source>
        <dbReference type="ARBA" id="ARBA00022516"/>
    </source>
</evidence>
<sequence length="146" mass="16192">MGLIMDSKEIEHLLGLIEKSSLKKFKMQDGDFKLSVQKQDQKSGSGIEQPTSIPENTNIDVVESENLVEIKAPFVGVSYLAPSEDQPAYKKVGDSVKEGEIVCLIEAMKMFNEVKSPISGFVEEVLVESGQLVEFDQPIMKVRLSK</sequence>
<comment type="function">
    <text evidence="8">This protein is a component of the acetyl coenzyme A carboxylase complex; first, biotin carboxylase catalyzes the carboxylation of the carrier protein and then the transcarboxylase transfers the carboxyl group to form malonyl-CoA.</text>
</comment>
<reference evidence="11 12" key="1">
    <citation type="journal article" date="2015" name="Genome Announc.">
        <title>Expanding the biotechnology potential of lactobacilli through comparative genomics of 213 strains and associated genera.</title>
        <authorList>
            <person name="Sun Z."/>
            <person name="Harris H.M."/>
            <person name="McCann A."/>
            <person name="Guo C."/>
            <person name="Argimon S."/>
            <person name="Zhang W."/>
            <person name="Yang X."/>
            <person name="Jeffery I.B."/>
            <person name="Cooney J.C."/>
            <person name="Kagawa T.F."/>
            <person name="Liu W."/>
            <person name="Song Y."/>
            <person name="Salvetti E."/>
            <person name="Wrobel A."/>
            <person name="Rasinkangas P."/>
            <person name="Parkhill J."/>
            <person name="Rea M.C."/>
            <person name="O'Sullivan O."/>
            <person name="Ritari J."/>
            <person name="Douillard F.P."/>
            <person name="Paul Ross R."/>
            <person name="Yang R."/>
            <person name="Briner A.E."/>
            <person name="Felis G.E."/>
            <person name="de Vos W.M."/>
            <person name="Barrangou R."/>
            <person name="Klaenhammer T.R."/>
            <person name="Caufield P.W."/>
            <person name="Cui Y."/>
            <person name="Zhang H."/>
            <person name="O'Toole P.W."/>
        </authorList>
    </citation>
    <scope>NUCLEOTIDE SEQUENCE [LARGE SCALE GENOMIC DNA]</scope>
    <source>
        <strain evidence="11 12">DSM 23026</strain>
    </source>
</reference>
<keyword evidence="4 8" id="KW-0276">Fatty acid metabolism</keyword>
<dbReference type="InterPro" id="IPR050709">
    <property type="entry name" value="Biotin_Carboxyl_Carrier/Decarb"/>
</dbReference>
<dbReference type="PROSITE" id="PS00188">
    <property type="entry name" value="BIOTIN"/>
    <property type="match status" value="1"/>
</dbReference>
<evidence type="ECO:0000259" key="10">
    <source>
        <dbReference type="PROSITE" id="PS50968"/>
    </source>
</evidence>
<dbReference type="GO" id="GO:0006633">
    <property type="term" value="P:fatty acid biosynthetic process"/>
    <property type="evidence" value="ECO:0007669"/>
    <property type="project" value="UniProtKB-UniPathway"/>
</dbReference>
<dbReference type="InterPro" id="IPR000089">
    <property type="entry name" value="Biotin_lipoyl"/>
</dbReference>
<dbReference type="AlphaFoldDB" id="A0A0R2NNS6"/>
<dbReference type="GO" id="GO:0003989">
    <property type="term" value="F:acetyl-CoA carboxylase activity"/>
    <property type="evidence" value="ECO:0007669"/>
    <property type="project" value="InterPro"/>
</dbReference>
<dbReference type="Proteomes" id="UP000051249">
    <property type="component" value="Unassembled WGS sequence"/>
</dbReference>
<evidence type="ECO:0000256" key="1">
    <source>
        <dbReference type="ARBA" id="ARBA00005194"/>
    </source>
</evidence>
<evidence type="ECO:0000313" key="11">
    <source>
        <dbReference type="EMBL" id="KRO25491.1"/>
    </source>
</evidence>
<evidence type="ECO:0000256" key="8">
    <source>
        <dbReference type="RuleBase" id="RU364072"/>
    </source>
</evidence>
<dbReference type="Pfam" id="PF00364">
    <property type="entry name" value="Biotin_lipoyl"/>
    <property type="match status" value="1"/>
</dbReference>
<evidence type="ECO:0000313" key="12">
    <source>
        <dbReference type="Proteomes" id="UP000051249"/>
    </source>
</evidence>
<comment type="pathway">
    <text evidence="1 8">Lipid metabolism; fatty acid biosynthesis.</text>
</comment>
<evidence type="ECO:0000256" key="6">
    <source>
        <dbReference type="ARBA" id="ARBA00023160"/>
    </source>
</evidence>
<dbReference type="PANTHER" id="PTHR45266">
    <property type="entry name" value="OXALOACETATE DECARBOXYLASE ALPHA CHAIN"/>
    <property type="match status" value="1"/>
</dbReference>
<keyword evidence="5 8" id="KW-0443">Lipid metabolism</keyword>
<dbReference type="EMBL" id="JQCQ01000009">
    <property type="protein sequence ID" value="KRO25491.1"/>
    <property type="molecule type" value="Genomic_DNA"/>
</dbReference>
<organism evidence="11 12">
    <name type="scientific">Pediococcus argentinicus</name>
    <dbReference type="NCBI Taxonomy" id="480391"/>
    <lineage>
        <taxon>Bacteria</taxon>
        <taxon>Bacillati</taxon>
        <taxon>Bacillota</taxon>
        <taxon>Bacilli</taxon>
        <taxon>Lactobacillales</taxon>
        <taxon>Lactobacillaceae</taxon>
        <taxon>Pediococcus</taxon>
    </lineage>
</organism>
<keyword evidence="12" id="KW-1185">Reference proteome</keyword>